<feature type="binding site" evidence="3">
    <location>
        <position position="135"/>
    </location>
    <ligand>
        <name>Fe cation</name>
        <dbReference type="ChEBI" id="CHEBI:24875"/>
    </ligand>
</feature>
<dbReference type="Pfam" id="PF01327">
    <property type="entry name" value="Pep_deformylase"/>
    <property type="match status" value="1"/>
</dbReference>
<dbReference type="NCBIfam" id="NF001159">
    <property type="entry name" value="PRK00150.1-3"/>
    <property type="match status" value="1"/>
</dbReference>
<keyword evidence="5" id="KW-1185">Reference proteome</keyword>
<evidence type="ECO:0000313" key="4">
    <source>
        <dbReference type="EMBL" id="TDP57496.1"/>
    </source>
</evidence>
<protein>
    <recommendedName>
        <fullName evidence="3">Peptide deformylase</fullName>
        <shortName evidence="3">PDF</shortName>
        <ecNumber evidence="3">3.5.1.88</ecNumber>
    </recommendedName>
    <alternativeName>
        <fullName evidence="3">Polypeptide deformylase</fullName>
    </alternativeName>
</protein>
<evidence type="ECO:0000256" key="2">
    <source>
        <dbReference type="ARBA" id="ARBA00023004"/>
    </source>
</evidence>
<dbReference type="OrthoDB" id="9784988at2"/>
<keyword evidence="3" id="KW-0378">Hydrolase</keyword>
<feature type="binding site" evidence="3">
    <location>
        <position position="131"/>
    </location>
    <ligand>
        <name>Fe cation</name>
        <dbReference type="ChEBI" id="CHEBI:24875"/>
    </ligand>
</feature>
<dbReference type="PIRSF" id="PIRSF004749">
    <property type="entry name" value="Pep_def"/>
    <property type="match status" value="1"/>
</dbReference>
<dbReference type="InterPro" id="IPR036821">
    <property type="entry name" value="Peptide_deformylase_sf"/>
</dbReference>
<dbReference type="Gene3D" id="3.90.45.10">
    <property type="entry name" value="Peptide deformylase"/>
    <property type="match status" value="1"/>
</dbReference>
<dbReference type="PANTHER" id="PTHR10458:SF22">
    <property type="entry name" value="PEPTIDE DEFORMYLASE"/>
    <property type="match status" value="1"/>
</dbReference>
<dbReference type="PRINTS" id="PR01576">
    <property type="entry name" value="PDEFORMYLASE"/>
</dbReference>
<dbReference type="HAMAP" id="MF_00163">
    <property type="entry name" value="Pep_deformylase"/>
    <property type="match status" value="1"/>
</dbReference>
<keyword evidence="2 3" id="KW-0408">Iron</keyword>
<keyword evidence="3" id="KW-0479">Metal-binding</keyword>
<feature type="active site" evidence="3">
    <location>
        <position position="132"/>
    </location>
</feature>
<dbReference type="GO" id="GO:0006412">
    <property type="term" value="P:translation"/>
    <property type="evidence" value="ECO:0007669"/>
    <property type="project" value="UniProtKB-UniRule"/>
</dbReference>
<dbReference type="AlphaFoldDB" id="A0A4R6Q6R8"/>
<comment type="function">
    <text evidence="3">Removes the formyl group from the N-terminal Met of newly synthesized proteins. Requires at least a dipeptide for an efficient rate of reaction. N-terminal L-methionine is a prerequisite for activity but the enzyme has broad specificity at other positions.</text>
</comment>
<reference evidence="4 5" key="1">
    <citation type="submission" date="2019-03" db="EMBL/GenBank/DDBJ databases">
        <title>Genomic Encyclopedia of Type Strains, Phase IV (KMG-IV): sequencing the most valuable type-strain genomes for metagenomic binning, comparative biology and taxonomic classification.</title>
        <authorList>
            <person name="Goeker M."/>
        </authorList>
    </citation>
    <scope>NUCLEOTIDE SEQUENCE [LARGE SCALE GENOMIC DNA]</scope>
    <source>
        <strain evidence="4 5">DSM 28287</strain>
    </source>
</reference>
<comment type="similarity">
    <text evidence="1 3">Belongs to the polypeptide deformylase family.</text>
</comment>
<dbReference type="NCBIfam" id="TIGR00079">
    <property type="entry name" value="pept_deformyl"/>
    <property type="match status" value="1"/>
</dbReference>
<comment type="caution">
    <text evidence="4">The sequence shown here is derived from an EMBL/GenBank/DDBJ whole genome shotgun (WGS) entry which is preliminary data.</text>
</comment>
<dbReference type="GO" id="GO:0042586">
    <property type="term" value="F:peptide deformylase activity"/>
    <property type="evidence" value="ECO:0007669"/>
    <property type="project" value="UniProtKB-UniRule"/>
</dbReference>
<evidence type="ECO:0000256" key="1">
    <source>
        <dbReference type="ARBA" id="ARBA00010759"/>
    </source>
</evidence>
<comment type="catalytic activity">
    <reaction evidence="3">
        <text>N-terminal N-formyl-L-methionyl-[peptide] + H2O = N-terminal L-methionyl-[peptide] + formate</text>
        <dbReference type="Rhea" id="RHEA:24420"/>
        <dbReference type="Rhea" id="RHEA-COMP:10639"/>
        <dbReference type="Rhea" id="RHEA-COMP:10640"/>
        <dbReference type="ChEBI" id="CHEBI:15377"/>
        <dbReference type="ChEBI" id="CHEBI:15740"/>
        <dbReference type="ChEBI" id="CHEBI:49298"/>
        <dbReference type="ChEBI" id="CHEBI:64731"/>
        <dbReference type="EC" id="3.5.1.88"/>
    </reaction>
</comment>
<name>A0A4R6Q6R8_9FIRM</name>
<comment type="cofactor">
    <cofactor evidence="3">
        <name>Fe(2+)</name>
        <dbReference type="ChEBI" id="CHEBI:29033"/>
    </cofactor>
    <text evidence="3">Binds 1 Fe(2+) ion.</text>
</comment>
<gene>
    <name evidence="3" type="primary">def</name>
    <name evidence="4" type="ORF">EV211_11261</name>
</gene>
<dbReference type="PANTHER" id="PTHR10458">
    <property type="entry name" value="PEPTIDE DEFORMYLASE"/>
    <property type="match status" value="1"/>
</dbReference>
<evidence type="ECO:0000313" key="5">
    <source>
        <dbReference type="Proteomes" id="UP000295500"/>
    </source>
</evidence>
<keyword evidence="3" id="KW-0648">Protein biosynthesis</keyword>
<dbReference type="SUPFAM" id="SSF56420">
    <property type="entry name" value="Peptide deformylase"/>
    <property type="match status" value="1"/>
</dbReference>
<evidence type="ECO:0000256" key="3">
    <source>
        <dbReference type="HAMAP-Rule" id="MF_00163"/>
    </source>
</evidence>
<accession>A0A4R6Q6R8</accession>
<dbReference type="CDD" id="cd00487">
    <property type="entry name" value="Pep_deformylase"/>
    <property type="match status" value="1"/>
</dbReference>
<dbReference type="EC" id="3.5.1.88" evidence="3"/>
<organism evidence="4 5">
    <name type="scientific">Aminicella lysinilytica</name>
    <dbReference type="NCBI Taxonomy" id="433323"/>
    <lineage>
        <taxon>Bacteria</taxon>
        <taxon>Bacillati</taxon>
        <taxon>Bacillota</taxon>
        <taxon>Clostridia</taxon>
        <taxon>Peptostreptococcales</taxon>
        <taxon>Anaerovoracaceae</taxon>
        <taxon>Aminicella</taxon>
    </lineage>
</organism>
<sequence length="161" mass="18350">MAIRNIVRQGDPILRKHCREITDVNEHIRTTMEDMVDTMRSEFGVGLAGPQVGVMRRMFVAEPEPDRVYYMINPEIIEQSGSQVGEEGCLSIPGLIGQVERPMKIKIKALDLDGNMQEYDLEGFDARVMCHENDHLDGILYTDTATDVHDPMEDIQEEEEK</sequence>
<dbReference type="Proteomes" id="UP000295500">
    <property type="component" value="Unassembled WGS sequence"/>
</dbReference>
<proteinExistence type="inferred from homology"/>
<dbReference type="InterPro" id="IPR023635">
    <property type="entry name" value="Peptide_deformylase"/>
</dbReference>
<dbReference type="RefSeq" id="WP_133528236.1">
    <property type="nucleotide sequence ID" value="NZ_SNXO01000012.1"/>
</dbReference>
<dbReference type="EMBL" id="SNXO01000012">
    <property type="protein sequence ID" value="TDP57496.1"/>
    <property type="molecule type" value="Genomic_DNA"/>
</dbReference>
<feature type="binding site" evidence="3">
    <location>
        <position position="89"/>
    </location>
    <ligand>
        <name>Fe cation</name>
        <dbReference type="ChEBI" id="CHEBI:24875"/>
    </ligand>
</feature>
<dbReference type="GO" id="GO:0046872">
    <property type="term" value="F:metal ion binding"/>
    <property type="evidence" value="ECO:0007669"/>
    <property type="project" value="UniProtKB-KW"/>
</dbReference>